<dbReference type="Pfam" id="PF00266">
    <property type="entry name" value="Aminotran_5"/>
    <property type="match status" value="1"/>
</dbReference>
<keyword evidence="6" id="KW-0663">Pyridoxal phosphate</keyword>
<gene>
    <name evidence="12" type="ORF">ICT70_03285</name>
</gene>
<dbReference type="RefSeq" id="WP_191153962.1">
    <property type="nucleotide sequence ID" value="NZ_JACWUN010000003.1"/>
</dbReference>
<dbReference type="SUPFAM" id="SSF53383">
    <property type="entry name" value="PLP-dependent transferases"/>
    <property type="match status" value="1"/>
</dbReference>
<evidence type="ECO:0000256" key="10">
    <source>
        <dbReference type="RuleBase" id="RU004504"/>
    </source>
</evidence>
<proteinExistence type="inferred from homology"/>
<dbReference type="GO" id="GO:0031071">
    <property type="term" value="F:cysteine desulfurase activity"/>
    <property type="evidence" value="ECO:0007669"/>
    <property type="project" value="UniProtKB-EC"/>
</dbReference>
<sequence>MSIYLDCASTTPVEPAVAQIVRRFTEEDYGNAASPIHDYGCFARMAVDHARGQIAKLVKTRRDDVILTSGATEANNLALLGLREYGLKTGRRHLICSAIEHKAVLEPLEALTKTGFELTVIPVGSDGRILIAALRKALRPDTLLVSTMQVNNETGMIQPLAEIAEVLADHSAFWHVDAAQGFGKELDSITHPRIDLISISGHKIYGPKGIGALITRKRHSEPPPLKPLMFGGDQEQGLRPGTLPVALIAGLGEAARCALRDHSERLEKVRHIRARALSALAPLLPVINGDPAYCLPHVINISLPGIPSVTAIRALAKVIAISSTSACTSHHTAPSHVLNAMGCSEAESSSALRLSWCHLTDDVDWDTVVTTLKQLQYQNPF</sequence>
<dbReference type="InterPro" id="IPR016454">
    <property type="entry name" value="Cysteine_dSase"/>
</dbReference>
<organism evidence="12 13">
    <name type="scientific">Pelovirga terrestris</name>
    <dbReference type="NCBI Taxonomy" id="2771352"/>
    <lineage>
        <taxon>Bacteria</taxon>
        <taxon>Pseudomonadati</taxon>
        <taxon>Thermodesulfobacteriota</taxon>
        <taxon>Desulfuromonadia</taxon>
        <taxon>Geobacterales</taxon>
        <taxon>Geobacteraceae</taxon>
        <taxon>Pelovirga</taxon>
    </lineage>
</organism>
<reference evidence="12" key="1">
    <citation type="submission" date="2020-09" db="EMBL/GenBank/DDBJ databases">
        <title>Pelobacter alkaliphilus sp. nov., a novel anaerobic arsenate-reducing bacterium from terrestrial mud volcano.</title>
        <authorList>
            <person name="Khomyakova M.A."/>
            <person name="Merkel A.Y."/>
            <person name="Slobodkin A.I."/>
        </authorList>
    </citation>
    <scope>NUCLEOTIDE SEQUENCE</scope>
    <source>
        <strain evidence="12">M08fum</strain>
    </source>
</reference>
<evidence type="ECO:0000259" key="11">
    <source>
        <dbReference type="Pfam" id="PF00266"/>
    </source>
</evidence>
<dbReference type="PIRSF" id="PIRSF005572">
    <property type="entry name" value="NifS"/>
    <property type="match status" value="1"/>
</dbReference>
<dbReference type="Gene3D" id="3.90.1150.10">
    <property type="entry name" value="Aspartate Aminotransferase, domain 1"/>
    <property type="match status" value="1"/>
</dbReference>
<feature type="domain" description="Aminotransferase class V" evidence="11">
    <location>
        <begin position="3"/>
        <end position="361"/>
    </location>
</feature>
<protein>
    <recommendedName>
        <fullName evidence="3">cysteine desulfurase</fullName>
        <ecNumber evidence="3">2.8.1.7</ecNumber>
    </recommendedName>
</protein>
<comment type="similarity">
    <text evidence="2">Belongs to the class-V pyridoxal-phosphate-dependent aminotransferase family. NifS/IscS subfamily.</text>
</comment>
<dbReference type="AlphaFoldDB" id="A0A8J6QPU3"/>
<name>A0A8J6QPU3_9BACT</name>
<comment type="cofactor">
    <cofactor evidence="1 10">
        <name>pyridoxal 5'-phosphate</name>
        <dbReference type="ChEBI" id="CHEBI:597326"/>
    </cofactor>
</comment>
<comment type="caution">
    <text evidence="12">The sequence shown here is derived from an EMBL/GenBank/DDBJ whole genome shotgun (WGS) entry which is preliminary data.</text>
</comment>
<dbReference type="PROSITE" id="PS00595">
    <property type="entry name" value="AA_TRANSFER_CLASS_5"/>
    <property type="match status" value="1"/>
</dbReference>
<keyword evidence="7" id="KW-0408">Iron</keyword>
<keyword evidence="13" id="KW-1185">Reference proteome</keyword>
<evidence type="ECO:0000313" key="13">
    <source>
        <dbReference type="Proteomes" id="UP000632828"/>
    </source>
</evidence>
<evidence type="ECO:0000256" key="4">
    <source>
        <dbReference type="ARBA" id="ARBA00022679"/>
    </source>
</evidence>
<dbReference type="EMBL" id="JACWUN010000003">
    <property type="protein sequence ID" value="MBD1399685.1"/>
    <property type="molecule type" value="Genomic_DNA"/>
</dbReference>
<dbReference type="InterPro" id="IPR015421">
    <property type="entry name" value="PyrdxlP-dep_Trfase_major"/>
</dbReference>
<evidence type="ECO:0000256" key="3">
    <source>
        <dbReference type="ARBA" id="ARBA00012239"/>
    </source>
</evidence>
<dbReference type="InterPro" id="IPR020578">
    <property type="entry name" value="Aminotrans_V_PyrdxlP_BS"/>
</dbReference>
<evidence type="ECO:0000313" key="12">
    <source>
        <dbReference type="EMBL" id="MBD1399685.1"/>
    </source>
</evidence>
<evidence type="ECO:0000256" key="6">
    <source>
        <dbReference type="ARBA" id="ARBA00022898"/>
    </source>
</evidence>
<dbReference type="Gene3D" id="3.40.640.10">
    <property type="entry name" value="Type I PLP-dependent aspartate aminotransferase-like (Major domain)"/>
    <property type="match status" value="1"/>
</dbReference>
<evidence type="ECO:0000256" key="8">
    <source>
        <dbReference type="ARBA" id="ARBA00023014"/>
    </source>
</evidence>
<dbReference type="PANTHER" id="PTHR11601:SF34">
    <property type="entry name" value="CYSTEINE DESULFURASE"/>
    <property type="match status" value="1"/>
</dbReference>
<keyword evidence="4" id="KW-0808">Transferase</keyword>
<dbReference type="InterPro" id="IPR000192">
    <property type="entry name" value="Aminotrans_V_dom"/>
</dbReference>
<dbReference type="GO" id="GO:0008483">
    <property type="term" value="F:transaminase activity"/>
    <property type="evidence" value="ECO:0007669"/>
    <property type="project" value="UniProtKB-KW"/>
</dbReference>
<evidence type="ECO:0000256" key="2">
    <source>
        <dbReference type="ARBA" id="ARBA00006490"/>
    </source>
</evidence>
<evidence type="ECO:0000256" key="9">
    <source>
        <dbReference type="ARBA" id="ARBA00050776"/>
    </source>
</evidence>
<keyword evidence="5" id="KW-0479">Metal-binding</keyword>
<dbReference type="EC" id="2.8.1.7" evidence="3"/>
<evidence type="ECO:0000256" key="1">
    <source>
        <dbReference type="ARBA" id="ARBA00001933"/>
    </source>
</evidence>
<keyword evidence="8" id="KW-0411">Iron-sulfur</keyword>
<accession>A0A8J6QPU3</accession>
<keyword evidence="12" id="KW-0032">Aminotransferase</keyword>
<comment type="catalytic activity">
    <reaction evidence="9">
        <text>(sulfur carrier)-H + L-cysteine = (sulfur carrier)-SH + L-alanine</text>
        <dbReference type="Rhea" id="RHEA:43892"/>
        <dbReference type="Rhea" id="RHEA-COMP:14737"/>
        <dbReference type="Rhea" id="RHEA-COMP:14739"/>
        <dbReference type="ChEBI" id="CHEBI:29917"/>
        <dbReference type="ChEBI" id="CHEBI:35235"/>
        <dbReference type="ChEBI" id="CHEBI:57972"/>
        <dbReference type="ChEBI" id="CHEBI:64428"/>
        <dbReference type="EC" id="2.8.1.7"/>
    </reaction>
</comment>
<dbReference type="PANTHER" id="PTHR11601">
    <property type="entry name" value="CYSTEINE DESULFURYLASE FAMILY MEMBER"/>
    <property type="match status" value="1"/>
</dbReference>
<dbReference type="InterPro" id="IPR015424">
    <property type="entry name" value="PyrdxlP-dep_Trfase"/>
</dbReference>
<dbReference type="GO" id="GO:0046872">
    <property type="term" value="F:metal ion binding"/>
    <property type="evidence" value="ECO:0007669"/>
    <property type="project" value="UniProtKB-KW"/>
</dbReference>
<evidence type="ECO:0000256" key="7">
    <source>
        <dbReference type="ARBA" id="ARBA00023004"/>
    </source>
</evidence>
<evidence type="ECO:0000256" key="5">
    <source>
        <dbReference type="ARBA" id="ARBA00022723"/>
    </source>
</evidence>
<dbReference type="Gene3D" id="1.10.260.50">
    <property type="match status" value="1"/>
</dbReference>
<dbReference type="InterPro" id="IPR015422">
    <property type="entry name" value="PyrdxlP-dep_Trfase_small"/>
</dbReference>
<dbReference type="Proteomes" id="UP000632828">
    <property type="component" value="Unassembled WGS sequence"/>
</dbReference>
<dbReference type="GO" id="GO:0051536">
    <property type="term" value="F:iron-sulfur cluster binding"/>
    <property type="evidence" value="ECO:0007669"/>
    <property type="project" value="UniProtKB-KW"/>
</dbReference>